<comment type="caution">
    <text evidence="2">The sequence shown here is derived from an EMBL/GenBank/DDBJ whole genome shotgun (WGS) entry which is preliminary data.</text>
</comment>
<evidence type="ECO:0000313" key="3">
    <source>
        <dbReference type="Proteomes" id="UP000242525"/>
    </source>
</evidence>
<protein>
    <submittedName>
        <fullName evidence="2">Uncharacterized protein</fullName>
    </submittedName>
</protein>
<organism evidence="2 3">
    <name type="scientific">Geotrichum candidum</name>
    <name type="common">Oospora lactis</name>
    <name type="synonym">Dipodascus geotrichum</name>
    <dbReference type="NCBI Taxonomy" id="1173061"/>
    <lineage>
        <taxon>Eukaryota</taxon>
        <taxon>Fungi</taxon>
        <taxon>Dikarya</taxon>
        <taxon>Ascomycota</taxon>
        <taxon>Saccharomycotina</taxon>
        <taxon>Dipodascomycetes</taxon>
        <taxon>Dipodascales</taxon>
        <taxon>Dipodascaceae</taxon>
        <taxon>Geotrichum</taxon>
    </lineage>
</organism>
<reference evidence="2" key="1">
    <citation type="submission" date="2014-03" db="EMBL/GenBank/DDBJ databases">
        <authorList>
            <person name="Casaregola S."/>
        </authorList>
    </citation>
    <scope>NUCLEOTIDE SEQUENCE [LARGE SCALE GENOMIC DNA]</scope>
    <source>
        <strain evidence="2">CLIB 918</strain>
    </source>
</reference>
<evidence type="ECO:0000313" key="2">
    <source>
        <dbReference type="EMBL" id="CDO51816.1"/>
    </source>
</evidence>
<dbReference type="GO" id="GO:0005634">
    <property type="term" value="C:nucleus"/>
    <property type="evidence" value="ECO:0007669"/>
    <property type="project" value="TreeGrafter"/>
</dbReference>
<dbReference type="OrthoDB" id="4489171at2759"/>
<feature type="region of interest" description="Disordered" evidence="1">
    <location>
        <begin position="355"/>
        <end position="376"/>
    </location>
</feature>
<dbReference type="AlphaFoldDB" id="A0A0J9X3Q3"/>
<dbReference type="STRING" id="1173061.A0A0J9X3Q3"/>
<keyword evidence="3" id="KW-1185">Reference proteome</keyword>
<feature type="compositionally biased region" description="Acidic residues" evidence="1">
    <location>
        <begin position="363"/>
        <end position="376"/>
    </location>
</feature>
<proteinExistence type="predicted"/>
<feature type="region of interest" description="Disordered" evidence="1">
    <location>
        <begin position="1"/>
        <end position="25"/>
    </location>
</feature>
<name>A0A0J9X3Q3_GEOCN</name>
<dbReference type="GO" id="GO:0016579">
    <property type="term" value="P:protein deubiquitination"/>
    <property type="evidence" value="ECO:0007669"/>
    <property type="project" value="TreeGrafter"/>
</dbReference>
<accession>A0A0J9X3Q3</accession>
<sequence>MEIGQDELNAKAAGQETGTFGPATKDYYGPNDWSLVPTSASGNNHGDVSSVVEITSEHVGNSFLAIKPALRKTNELPLLLAHPDMLYISPLLVILHKIPLARKALLENSGSIIKQYGFNEDWWRGYIIDLTDEFALRSESLQSFAHMTVETQRLIAFLDGGSRRPLACIDNLAVSPPLQSTLALKGDVSDINPVDRFLEDLVNFWGENAPVTDIFDSTAVNLEYNEVRSFTNIVTEVSHSAANSGTLYDVVDELLWPYNTRPESYLAKVSDVITLTLKREDAQSGAGIDVPLLFFPDRYTQPYIKYFSTIRERQKNNETQLSMLINKRFQAASYMGKDTSKLLKITSDYLDSLTKRDEAGSDREEDEDSDDLSDDEFDYSGLEAAAEDMKSVMAQYNSRYDRLVRDREEIQSRIDREANLFKGDSAADEKIFQEVFPGEQCPKLRTFILSGVILSPTEYYFCRRKEKQLIDLDEDKPNQSSGNSAMLGSESAVDKLASEIYKDFQWYKVSKTFTDEGVEVPSAVEVEDPREVTAGAKTGSVDFGSQEAILLYATLENAWDTNAHGGYPLSPELKEFIERDRKSLLATLRDQEAATAAVAAAAVAAANTPSAGSTLLENIATPDSLLSGSTAGSGAIPDGQRFALQGDSKLGEVNIRAIPPVTSSTSSYSATITPGAASTISVKELPDTANHYDDDDDEYNGKGDSYSRAGEEITTGFDHGADAMELDFSGLKKN</sequence>
<evidence type="ECO:0000256" key="1">
    <source>
        <dbReference type="SAM" id="MobiDB-lite"/>
    </source>
</evidence>
<dbReference type="EMBL" id="CCBN010000002">
    <property type="protein sequence ID" value="CDO51816.1"/>
    <property type="molecule type" value="Genomic_DNA"/>
</dbReference>
<gene>
    <name evidence="2" type="ORF">BN980_GECA02s01363g</name>
</gene>
<dbReference type="PANTHER" id="PTHR39597">
    <property type="entry name" value="UBA DOMAIN-CONTAINING PROTEIN RUP1"/>
    <property type="match status" value="1"/>
</dbReference>
<dbReference type="Proteomes" id="UP000242525">
    <property type="component" value="Unassembled WGS sequence"/>
</dbReference>
<dbReference type="PANTHER" id="PTHR39597:SF1">
    <property type="entry name" value="UBA DOMAIN-CONTAINING PROTEIN RUP1"/>
    <property type="match status" value="1"/>
</dbReference>
<dbReference type="InterPro" id="IPR055335">
    <property type="entry name" value="Ucp6/RUP1"/>
</dbReference>
<dbReference type="GO" id="GO:0005829">
    <property type="term" value="C:cytosol"/>
    <property type="evidence" value="ECO:0007669"/>
    <property type="project" value="TreeGrafter"/>
</dbReference>
<feature type="region of interest" description="Disordered" evidence="1">
    <location>
        <begin position="687"/>
        <end position="707"/>
    </location>
</feature>